<sequence length="324" mass="36464">MRDQEELNIDNLIAKYIVGEISPSEEKELMDWCAQSPQNQKTLDDELLIFKRANLPSQQKFDSEKAWQKIQPQIQKPKAGKSVLFPIWRIAAGFALIAAISILIYQQINAPKEFEYLSASNVETQVLPDNTSISLNRDSEVQVAYNERKKTGLIKLSGESLITIPETKKVTWQVQVDQLLIEDIGTVFNVKAYPDSPIVEVSVLEGLVKMYLPNQEGIELSAGEKGIFDKSDNTFSKTISDQNVVAYASRSFSYNNDDLTTVISQLSEVYQKDIRLEGPIGNCRLTVNFEEEELNTILMIISETLNLELQQEGDEFLLSGTGCN</sequence>
<dbReference type="Gene3D" id="2.60.120.1440">
    <property type="match status" value="1"/>
</dbReference>
<dbReference type="InterPro" id="IPR032508">
    <property type="entry name" value="FecR_C"/>
</dbReference>
<dbReference type="STRING" id="388413.ALPR1_20168"/>
<reference evidence="4 5" key="1">
    <citation type="journal article" date="2011" name="J. Bacteriol.">
        <title>Complete genome sequence of Algoriphagus sp. PR1, bacterial prey of a colony-forming choanoflagellate.</title>
        <authorList>
            <person name="Alegado R.A."/>
            <person name="Ferriera S."/>
            <person name="Nusbaum C."/>
            <person name="Young S.K."/>
            <person name="Zeng Q."/>
            <person name="Imamovic A."/>
            <person name="Fairclough S.R."/>
            <person name="King N."/>
        </authorList>
    </citation>
    <scope>NUCLEOTIDE SEQUENCE [LARGE SCALE GENOMIC DNA]</scope>
    <source>
        <strain evidence="4 5">PR1</strain>
    </source>
</reference>
<dbReference type="AlphaFoldDB" id="A3HXR5"/>
<proteinExistence type="predicted"/>
<dbReference type="OrthoDB" id="1452822at2"/>
<feature type="domain" description="FecR protein" evidence="2">
    <location>
        <begin position="126"/>
        <end position="209"/>
    </location>
</feature>
<dbReference type="Pfam" id="PF16344">
    <property type="entry name" value="FecR_C"/>
    <property type="match status" value="1"/>
</dbReference>
<keyword evidence="1" id="KW-1133">Transmembrane helix</keyword>
<accession>A3HXR5</accession>
<name>A3HXR5_9BACT</name>
<dbReference type="Gene3D" id="3.55.50.30">
    <property type="match status" value="1"/>
</dbReference>
<evidence type="ECO:0000259" key="3">
    <source>
        <dbReference type="Pfam" id="PF16344"/>
    </source>
</evidence>
<dbReference type="PANTHER" id="PTHR30273:SF2">
    <property type="entry name" value="PROTEIN FECR"/>
    <property type="match status" value="1"/>
</dbReference>
<dbReference type="RefSeq" id="WP_008203184.1">
    <property type="nucleotide sequence ID" value="NZ_CM001023.1"/>
</dbReference>
<dbReference type="Pfam" id="PF04773">
    <property type="entry name" value="FecR"/>
    <property type="match status" value="1"/>
</dbReference>
<dbReference type="InterPro" id="IPR006860">
    <property type="entry name" value="FecR"/>
</dbReference>
<dbReference type="GO" id="GO:0016989">
    <property type="term" value="F:sigma factor antagonist activity"/>
    <property type="evidence" value="ECO:0007669"/>
    <property type="project" value="TreeGrafter"/>
</dbReference>
<comment type="caution">
    <text evidence="4">The sequence shown here is derived from an EMBL/GenBank/DDBJ whole genome shotgun (WGS) entry which is preliminary data.</text>
</comment>
<dbReference type="EMBL" id="AAXU02000001">
    <property type="protein sequence ID" value="EAZ81388.1"/>
    <property type="molecule type" value="Genomic_DNA"/>
</dbReference>
<feature type="domain" description="Protein FecR C-terminal" evidence="3">
    <location>
        <begin position="252"/>
        <end position="316"/>
    </location>
</feature>
<evidence type="ECO:0000256" key="1">
    <source>
        <dbReference type="SAM" id="Phobius"/>
    </source>
</evidence>
<feature type="transmembrane region" description="Helical" evidence="1">
    <location>
        <begin position="83"/>
        <end position="105"/>
    </location>
</feature>
<dbReference type="PANTHER" id="PTHR30273">
    <property type="entry name" value="PERIPLASMIC SIGNAL SENSOR AND SIGMA FACTOR ACTIVATOR FECR-RELATED"/>
    <property type="match status" value="1"/>
</dbReference>
<dbReference type="HOGENOM" id="CLU_050192_2_2_10"/>
<keyword evidence="1" id="KW-0472">Membrane</keyword>
<protein>
    <submittedName>
        <fullName evidence="4">Sigma factor regulatory protein, FecR/PupR family</fullName>
    </submittedName>
</protein>
<organism evidence="4 5">
    <name type="scientific">Algoriphagus machipongonensis</name>
    <dbReference type="NCBI Taxonomy" id="388413"/>
    <lineage>
        <taxon>Bacteria</taxon>
        <taxon>Pseudomonadati</taxon>
        <taxon>Bacteroidota</taxon>
        <taxon>Cytophagia</taxon>
        <taxon>Cytophagales</taxon>
        <taxon>Cyclobacteriaceae</taxon>
        <taxon>Algoriphagus</taxon>
    </lineage>
</organism>
<keyword evidence="5" id="KW-1185">Reference proteome</keyword>
<evidence type="ECO:0000259" key="2">
    <source>
        <dbReference type="Pfam" id="PF04773"/>
    </source>
</evidence>
<dbReference type="eggNOG" id="COG3712">
    <property type="taxonomic scope" value="Bacteria"/>
</dbReference>
<dbReference type="PIRSF" id="PIRSF018266">
    <property type="entry name" value="FecR"/>
    <property type="match status" value="1"/>
</dbReference>
<dbReference type="InterPro" id="IPR012373">
    <property type="entry name" value="Ferrdict_sens_TM"/>
</dbReference>
<evidence type="ECO:0000313" key="4">
    <source>
        <dbReference type="EMBL" id="EAZ81388.1"/>
    </source>
</evidence>
<evidence type="ECO:0000313" key="5">
    <source>
        <dbReference type="Proteomes" id="UP000003919"/>
    </source>
</evidence>
<gene>
    <name evidence="4" type="ORF">ALPR1_20168</name>
</gene>
<dbReference type="Proteomes" id="UP000003919">
    <property type="component" value="Unassembled WGS sequence"/>
</dbReference>
<keyword evidence="1" id="KW-0812">Transmembrane</keyword>